<feature type="signal peptide" evidence="1">
    <location>
        <begin position="1"/>
        <end position="21"/>
    </location>
</feature>
<evidence type="ECO:0000256" key="1">
    <source>
        <dbReference type="SAM" id="SignalP"/>
    </source>
</evidence>
<protein>
    <submittedName>
        <fullName evidence="2">Cytochrome C</fullName>
    </submittedName>
</protein>
<proteinExistence type="predicted"/>
<organism evidence="2 3">
    <name type="scientific">Geomobilimonas luticola</name>
    <dbReference type="NCBI Taxonomy" id="1114878"/>
    <lineage>
        <taxon>Bacteria</taxon>
        <taxon>Pseudomonadati</taxon>
        <taxon>Thermodesulfobacteriota</taxon>
        <taxon>Desulfuromonadia</taxon>
        <taxon>Geobacterales</taxon>
        <taxon>Geobacteraceae</taxon>
        <taxon>Geomobilimonas</taxon>
    </lineage>
</organism>
<sequence>MKPFALILLGAVTCISGCAMFTAWKTIPPPGGCDQCHTVPISANWQVAYKAPMLSDERGGEYFQTAQQTMPQPSRPASALELRKVEELACFECHKSPTPAHTGRKGRFHH</sequence>
<evidence type="ECO:0000313" key="3">
    <source>
        <dbReference type="Proteomes" id="UP000756860"/>
    </source>
</evidence>
<evidence type="ECO:0000313" key="2">
    <source>
        <dbReference type="EMBL" id="MBT0652084.1"/>
    </source>
</evidence>
<gene>
    <name evidence="2" type="ORF">KI810_03385</name>
</gene>
<accession>A0ABS5S9N3</accession>
<keyword evidence="1" id="KW-0732">Signal</keyword>
<name>A0ABS5S9N3_9BACT</name>
<dbReference type="Proteomes" id="UP000756860">
    <property type="component" value="Unassembled WGS sequence"/>
</dbReference>
<keyword evidence="3" id="KW-1185">Reference proteome</keyword>
<dbReference type="EMBL" id="JAHCVK010000001">
    <property type="protein sequence ID" value="MBT0652084.1"/>
    <property type="molecule type" value="Genomic_DNA"/>
</dbReference>
<reference evidence="2 3" key="1">
    <citation type="submission" date="2021-05" db="EMBL/GenBank/DDBJ databases">
        <title>The draft genome of Geobacter luticola JCM 17780.</title>
        <authorList>
            <person name="Xu Z."/>
            <person name="Masuda Y."/>
            <person name="Itoh H."/>
            <person name="Senoo K."/>
        </authorList>
    </citation>
    <scope>NUCLEOTIDE SEQUENCE [LARGE SCALE GENOMIC DNA]</scope>
    <source>
        <strain evidence="2 3">JCM 17780</strain>
    </source>
</reference>
<feature type="chain" id="PRO_5045684035" evidence="1">
    <location>
        <begin position="22"/>
        <end position="110"/>
    </location>
</feature>
<dbReference type="SUPFAM" id="SSF48695">
    <property type="entry name" value="Multiheme cytochromes"/>
    <property type="match status" value="1"/>
</dbReference>
<dbReference type="RefSeq" id="WP_214174049.1">
    <property type="nucleotide sequence ID" value="NZ_JAHCVK010000001.1"/>
</dbReference>
<comment type="caution">
    <text evidence="2">The sequence shown here is derived from an EMBL/GenBank/DDBJ whole genome shotgun (WGS) entry which is preliminary data.</text>
</comment>
<dbReference type="InterPro" id="IPR036280">
    <property type="entry name" value="Multihaem_cyt_sf"/>
</dbReference>